<evidence type="ECO:0000313" key="1">
    <source>
        <dbReference type="EMBL" id="KAJ8951123.1"/>
    </source>
</evidence>
<dbReference type="EMBL" id="JAPWTK010000089">
    <property type="protein sequence ID" value="KAJ8951123.1"/>
    <property type="molecule type" value="Genomic_DNA"/>
</dbReference>
<reference evidence="1" key="1">
    <citation type="journal article" date="2023" name="Insect Mol. Biol.">
        <title>Genome sequencing provides insights into the evolution of gene families encoding plant cell wall-degrading enzymes in longhorned beetles.</title>
        <authorList>
            <person name="Shin N.R."/>
            <person name="Okamura Y."/>
            <person name="Kirsch R."/>
            <person name="Pauchet Y."/>
        </authorList>
    </citation>
    <scope>NUCLEOTIDE SEQUENCE</scope>
    <source>
        <strain evidence="1">AMC_N1</strain>
    </source>
</reference>
<sequence>MKPDLSHFDCFTASQQPFIEAVTPEKRKDRSQIKAVILHFNPSEVADIKECQAKFQDVSVETALKTIHSNYKSLYDAIQKL</sequence>
<proteinExistence type="predicted"/>
<evidence type="ECO:0000313" key="2">
    <source>
        <dbReference type="Proteomes" id="UP001162162"/>
    </source>
</evidence>
<dbReference type="Proteomes" id="UP001162162">
    <property type="component" value="Unassembled WGS sequence"/>
</dbReference>
<gene>
    <name evidence="1" type="ORF">NQ318_021567</name>
</gene>
<name>A0AAV8YIS2_9CUCU</name>
<keyword evidence="2" id="KW-1185">Reference proteome</keyword>
<organism evidence="1 2">
    <name type="scientific">Aromia moschata</name>
    <dbReference type="NCBI Taxonomy" id="1265417"/>
    <lineage>
        <taxon>Eukaryota</taxon>
        <taxon>Metazoa</taxon>
        <taxon>Ecdysozoa</taxon>
        <taxon>Arthropoda</taxon>
        <taxon>Hexapoda</taxon>
        <taxon>Insecta</taxon>
        <taxon>Pterygota</taxon>
        <taxon>Neoptera</taxon>
        <taxon>Endopterygota</taxon>
        <taxon>Coleoptera</taxon>
        <taxon>Polyphaga</taxon>
        <taxon>Cucujiformia</taxon>
        <taxon>Chrysomeloidea</taxon>
        <taxon>Cerambycidae</taxon>
        <taxon>Cerambycinae</taxon>
        <taxon>Callichromatini</taxon>
        <taxon>Aromia</taxon>
    </lineage>
</organism>
<dbReference type="AlphaFoldDB" id="A0AAV8YIS2"/>
<accession>A0AAV8YIS2</accession>
<comment type="caution">
    <text evidence="1">The sequence shown here is derived from an EMBL/GenBank/DDBJ whole genome shotgun (WGS) entry which is preliminary data.</text>
</comment>
<protein>
    <submittedName>
        <fullName evidence="1">Uncharacterized protein</fullName>
    </submittedName>
</protein>